<dbReference type="PANTHER" id="PTHR31901:SF9">
    <property type="entry name" value="GH3 DOMAIN-CONTAINING PROTEIN"/>
    <property type="match status" value="1"/>
</dbReference>
<name>A0ABQ9DVQ3_TEGGR</name>
<dbReference type="PANTHER" id="PTHR31901">
    <property type="entry name" value="GH3 DOMAIN-CONTAINING PROTEIN"/>
    <property type="match status" value="1"/>
</dbReference>
<organism evidence="3 4">
    <name type="scientific">Tegillarca granosa</name>
    <name type="common">Malaysian cockle</name>
    <name type="synonym">Anadara granosa</name>
    <dbReference type="NCBI Taxonomy" id="220873"/>
    <lineage>
        <taxon>Eukaryota</taxon>
        <taxon>Metazoa</taxon>
        <taxon>Spiralia</taxon>
        <taxon>Lophotrochozoa</taxon>
        <taxon>Mollusca</taxon>
        <taxon>Bivalvia</taxon>
        <taxon>Autobranchia</taxon>
        <taxon>Pteriomorphia</taxon>
        <taxon>Arcoida</taxon>
        <taxon>Arcoidea</taxon>
        <taxon>Arcidae</taxon>
        <taxon>Tegillarca</taxon>
    </lineage>
</organism>
<evidence type="ECO:0000313" key="4">
    <source>
        <dbReference type="Proteomes" id="UP001217089"/>
    </source>
</evidence>
<sequence>MIGWFMRQKLEKSTKNIKLVQEQYLMSLINQNGRTEYGKQYKLYEIKSKTEFINVHPLTRIKHYEEYIGRMMKGETNVLTSKPPAMFAVTSGTSGKSSIVPTSNRHRFVFFKYAISIVVYSMMKAFPANKQLQKILKFFYTPRWRKSESGLLIGPSSSTPTNTRAILNLYSTPKEGLNILDEPVALYIHLLFGLRERDIGTIEANFSSTIYTAFKALEYHKETLVHDIMFGCLNSKLEIDKETRNDLESLLIPDPERAKEIKGAFSKGSEGLAKRLWPNCHLVLCCDTGSFALQADMLRESFCKGIHIYSPIYSASEGLIGLNIWPNEKPSRYLLLPETLFYEFIPIENTVMEQPKPLFLEEVKANHVYELVITTGAGLYRYRFGDVVKVVSFYNQCPVIEFLYRGEKTSEAALYQALVEGSKNWQGLKLTDYCCAENSYVPYYLVFIELDKADGTLSKEEKNMVYLFAVLYFQYLPDVCTEDSSKGSILPMKLQTVRFGTFQELRQFTIETTSASSNQYKCPRVLKRREALHFIMQRLK</sequence>
<dbReference type="InterPro" id="IPR055377">
    <property type="entry name" value="GH3_M"/>
</dbReference>
<accession>A0ABQ9DVQ3</accession>
<protein>
    <recommendedName>
        <fullName evidence="5">GH3 domain-containing protein</fullName>
    </recommendedName>
</protein>
<dbReference type="Pfam" id="PF23571">
    <property type="entry name" value="GH3_M"/>
    <property type="match status" value="1"/>
</dbReference>
<evidence type="ECO:0008006" key="5">
    <source>
        <dbReference type="Google" id="ProtNLM"/>
    </source>
</evidence>
<feature type="domain" description="GH3 C-terminal" evidence="2">
    <location>
        <begin position="415"/>
        <end position="530"/>
    </location>
</feature>
<dbReference type="InterPro" id="IPR055378">
    <property type="entry name" value="GH3_C"/>
</dbReference>
<feature type="domain" description="GH3 middle" evidence="1">
    <location>
        <begin position="333"/>
        <end position="405"/>
    </location>
</feature>
<reference evidence="3 4" key="1">
    <citation type="submission" date="2022-12" db="EMBL/GenBank/DDBJ databases">
        <title>Chromosome-level genome of Tegillarca granosa.</title>
        <authorList>
            <person name="Kim J."/>
        </authorList>
    </citation>
    <scope>NUCLEOTIDE SEQUENCE [LARGE SCALE GENOMIC DNA]</scope>
    <source>
        <strain evidence="3">Teg-2019</strain>
        <tissue evidence="3">Adductor muscle</tissue>
    </source>
</reference>
<dbReference type="InterPro" id="IPR004993">
    <property type="entry name" value="GH3"/>
</dbReference>
<evidence type="ECO:0000259" key="2">
    <source>
        <dbReference type="Pfam" id="PF23572"/>
    </source>
</evidence>
<evidence type="ECO:0000259" key="1">
    <source>
        <dbReference type="Pfam" id="PF23571"/>
    </source>
</evidence>
<comment type="caution">
    <text evidence="3">The sequence shown here is derived from an EMBL/GenBank/DDBJ whole genome shotgun (WGS) entry which is preliminary data.</text>
</comment>
<dbReference type="Proteomes" id="UP001217089">
    <property type="component" value="Unassembled WGS sequence"/>
</dbReference>
<proteinExistence type="predicted"/>
<keyword evidence="4" id="KW-1185">Reference proteome</keyword>
<dbReference type="EMBL" id="JARBDR010000923">
    <property type="protein sequence ID" value="KAJ8297381.1"/>
    <property type="molecule type" value="Genomic_DNA"/>
</dbReference>
<dbReference type="Pfam" id="PF23572">
    <property type="entry name" value="GH3_C"/>
    <property type="match status" value="1"/>
</dbReference>
<evidence type="ECO:0000313" key="3">
    <source>
        <dbReference type="EMBL" id="KAJ8297381.1"/>
    </source>
</evidence>
<dbReference type="Pfam" id="PF03321">
    <property type="entry name" value="GH3"/>
    <property type="match status" value="1"/>
</dbReference>
<gene>
    <name evidence="3" type="ORF">KUTeg_023912</name>
</gene>